<dbReference type="InterPro" id="IPR048131">
    <property type="entry name" value="HAEPLYID-like"/>
</dbReference>
<gene>
    <name evidence="1" type="ordered locus">Fluta_0388</name>
</gene>
<proteinExistence type="predicted"/>
<dbReference type="OrthoDB" id="892490at2"/>
<name>F2IE78_FLUTR</name>
<evidence type="ECO:0000313" key="2">
    <source>
        <dbReference type="Proteomes" id="UP000007463"/>
    </source>
</evidence>
<dbReference type="RefSeq" id="WP_013685170.1">
    <property type="nucleotide sequence ID" value="NC_015321.1"/>
</dbReference>
<dbReference type="STRING" id="755732.Fluta_0388"/>
<evidence type="ECO:0000313" key="1">
    <source>
        <dbReference type="EMBL" id="AEA42396.1"/>
    </source>
</evidence>
<dbReference type="NCBIfam" id="NF041634">
    <property type="entry name" value="HAEPLYID"/>
    <property type="match status" value="1"/>
</dbReference>
<reference evidence="1 2" key="1">
    <citation type="journal article" date="2011" name="Stand. Genomic Sci.">
        <title>Complete genome sequence of the gliding freshwater bacterium Fluviicola taffensis type strain (RW262).</title>
        <authorList>
            <person name="Woyke T."/>
            <person name="Chertkov O."/>
            <person name="Lapidus A."/>
            <person name="Nolan M."/>
            <person name="Lucas S."/>
            <person name="Del Rio T.G."/>
            <person name="Tice H."/>
            <person name="Cheng J.F."/>
            <person name="Tapia R."/>
            <person name="Han C."/>
            <person name="Goodwin L."/>
            <person name="Pitluck S."/>
            <person name="Liolios K."/>
            <person name="Pagani I."/>
            <person name="Ivanova N."/>
            <person name="Huntemann M."/>
            <person name="Mavromatis K."/>
            <person name="Mikhailova N."/>
            <person name="Pati A."/>
            <person name="Chen A."/>
            <person name="Palaniappan K."/>
            <person name="Land M."/>
            <person name="Hauser L."/>
            <person name="Brambilla E.M."/>
            <person name="Rohde M."/>
            <person name="Mwirichia R."/>
            <person name="Sikorski J."/>
            <person name="Tindall B.J."/>
            <person name="Goker M."/>
            <person name="Bristow J."/>
            <person name="Eisen J.A."/>
            <person name="Markowitz V."/>
            <person name="Hugenholtz P."/>
            <person name="Klenk H.P."/>
            <person name="Kyrpides N.C."/>
        </authorList>
    </citation>
    <scope>NUCLEOTIDE SEQUENCE [LARGE SCALE GENOMIC DNA]</scope>
    <source>
        <strain evidence="2">DSM 16823 / RW262 / RW262</strain>
    </source>
</reference>
<keyword evidence="2" id="KW-1185">Reference proteome</keyword>
<dbReference type="Proteomes" id="UP000007463">
    <property type="component" value="Chromosome"/>
</dbReference>
<dbReference type="EMBL" id="CP002542">
    <property type="protein sequence ID" value="AEA42396.1"/>
    <property type="molecule type" value="Genomic_DNA"/>
</dbReference>
<protein>
    <recommendedName>
        <fullName evidence="3">Phosphoribosylformylglycinamidine synthase</fullName>
    </recommendedName>
</protein>
<evidence type="ECO:0008006" key="3">
    <source>
        <dbReference type="Google" id="ProtNLM"/>
    </source>
</evidence>
<dbReference type="eggNOG" id="ENOG502Z7QG">
    <property type="taxonomic scope" value="Bacteria"/>
</dbReference>
<reference evidence="2" key="2">
    <citation type="submission" date="2011-02" db="EMBL/GenBank/DDBJ databases">
        <title>The complete genome of Fluviicola taffensis DSM 16823.</title>
        <authorList>
            <consortium name="US DOE Joint Genome Institute (JGI-PGF)"/>
            <person name="Lucas S."/>
            <person name="Copeland A."/>
            <person name="Lapidus A."/>
            <person name="Bruce D."/>
            <person name="Goodwin L."/>
            <person name="Pitluck S."/>
            <person name="Kyrpides N."/>
            <person name="Mavromatis K."/>
            <person name="Ivanova N."/>
            <person name="Mikhailova N."/>
            <person name="Pagani I."/>
            <person name="Chertkov O."/>
            <person name="Detter J.C."/>
            <person name="Han C."/>
            <person name="Tapia R."/>
            <person name="Land M."/>
            <person name="Hauser L."/>
            <person name="Markowitz V."/>
            <person name="Cheng J.-F."/>
            <person name="Hugenholtz P."/>
            <person name="Woyke T."/>
            <person name="Wu D."/>
            <person name="Tindall B."/>
            <person name="Pomrenke H.G."/>
            <person name="Brambilla E."/>
            <person name="Klenk H.-P."/>
            <person name="Eisen J.A."/>
        </authorList>
    </citation>
    <scope>NUCLEOTIDE SEQUENCE [LARGE SCALE GENOMIC DNA]</scope>
    <source>
        <strain evidence="2">DSM 16823 / RW262 / RW262</strain>
    </source>
</reference>
<dbReference type="AlphaFoldDB" id="F2IE78"/>
<accession>F2IE78</accession>
<sequence precursor="true">MGKFLVSIVVITSILHSLKINAQTSDTLLPAKIKHIEPLFVDLIRDLGARKGEKEWNIGFGSAHLNNHIELTTLVEYEFAPINRLGFEVEIPFTFSIGSGNQKEPLPGNRLDGLKLATQYTFLVAPRLNTSAAVGYLNEFELTSFNKYGKESFVRANLMHPFLVVAKSWKNNIHTMLITGPEWEKEMRSTKTDFFYHLNASIHYAIPTTNSVIGLEINSLFAQDFASIVLRPQMRLTVSKTSKVGLVAGIPTNVKYDSYSFFVRWIYEPLLIKRDKRFKN</sequence>
<dbReference type="HOGENOM" id="CLU_990014_0_0_10"/>
<organism evidence="1 2">
    <name type="scientific">Fluviicola taffensis (strain DSM 16823 / NCIMB 13979 / RW262)</name>
    <dbReference type="NCBI Taxonomy" id="755732"/>
    <lineage>
        <taxon>Bacteria</taxon>
        <taxon>Pseudomonadati</taxon>
        <taxon>Bacteroidota</taxon>
        <taxon>Flavobacteriia</taxon>
        <taxon>Flavobacteriales</taxon>
        <taxon>Crocinitomicaceae</taxon>
        <taxon>Fluviicola</taxon>
    </lineage>
</organism>
<dbReference type="KEGG" id="fte:Fluta_0388"/>